<feature type="region of interest" description="Disordered" evidence="1">
    <location>
        <begin position="325"/>
        <end position="351"/>
    </location>
</feature>
<name>A0AAV1UP35_9STRA</name>
<evidence type="ECO:0000313" key="2">
    <source>
        <dbReference type="EMBL" id="CAK7935498.1"/>
    </source>
</evidence>
<proteinExistence type="predicted"/>
<reference evidence="2" key="1">
    <citation type="submission" date="2024-01" db="EMBL/GenBank/DDBJ databases">
        <authorList>
            <person name="Webb A."/>
        </authorList>
    </citation>
    <scope>NUCLEOTIDE SEQUENCE</scope>
    <source>
        <strain evidence="2">Pm1</strain>
    </source>
</reference>
<gene>
    <name evidence="2" type="ORF">PM001_LOCUS20648</name>
</gene>
<dbReference type="Proteomes" id="UP001162060">
    <property type="component" value="Unassembled WGS sequence"/>
</dbReference>
<comment type="caution">
    <text evidence="2">The sequence shown here is derived from an EMBL/GenBank/DDBJ whole genome shotgun (WGS) entry which is preliminary data.</text>
</comment>
<evidence type="ECO:0000313" key="3">
    <source>
        <dbReference type="Proteomes" id="UP001162060"/>
    </source>
</evidence>
<organism evidence="2 3">
    <name type="scientific">Peronospora matthiolae</name>
    <dbReference type="NCBI Taxonomy" id="2874970"/>
    <lineage>
        <taxon>Eukaryota</taxon>
        <taxon>Sar</taxon>
        <taxon>Stramenopiles</taxon>
        <taxon>Oomycota</taxon>
        <taxon>Peronosporomycetes</taxon>
        <taxon>Peronosporales</taxon>
        <taxon>Peronosporaceae</taxon>
        <taxon>Peronospora</taxon>
    </lineage>
</organism>
<sequence length="589" mass="65486">MRRTFERWKPELKNIAPSLLRTRGEPFAEYRPDESCEALELMELHASDVELVGSTFTSASNATDVKDKAGERPATLAVMIEPTIVLLQDSTSMRAAQEFRSPVKYGQQQDAAGRADPLGPLRVISNCSTRGCSTSAGEEKGAGLSNNNDVDAGRVAKLISRYEQVTADNVVAVPNVRRTFSQSFRGSSSSRKAEDKRVHEAALVRTMDAVERKRGRWRKKSPEYPRMLHDNRAKEEPECEPSPEAQQQTESDEITKVHAPTSVRIDTHVTQASTIADTSAAKEVPISTENAVTSSVVFRNRLQPDKYLASPEVTRDNVTRNKLSATKSHNEDESSAAGFLQPSRRPNPLCRRKLQPHTDVVLDHVLDALRRMDFDAMPTASSTLAMKTLKSAASCARCLEVPACALIYNVIVRMSTRAADLVVMQNLLMSLSNLAKFRLSIQHDDAPHVGCVQSEARRELDMQLASMLGEVLLVFSDELRPNQSQSWHVFLAAASALWYILRLLQSAIKPDTRVGPLWNQTVQRLKYLRLQLSDQRGYHAQLQQQQKQHSIMNPRTAGTANAKGNGTLLEQYLSQAEAVLDRLIQLTHG</sequence>
<dbReference type="EMBL" id="CAKLBY020000221">
    <property type="protein sequence ID" value="CAK7935498.1"/>
    <property type="molecule type" value="Genomic_DNA"/>
</dbReference>
<feature type="compositionally biased region" description="Basic and acidic residues" evidence="1">
    <location>
        <begin position="220"/>
        <end position="236"/>
    </location>
</feature>
<dbReference type="AlphaFoldDB" id="A0AAV1UP35"/>
<evidence type="ECO:0008006" key="4">
    <source>
        <dbReference type="Google" id="ProtNLM"/>
    </source>
</evidence>
<protein>
    <recommendedName>
        <fullName evidence="4">Wings apart-like protein C-terminal domain-containing protein</fullName>
    </recommendedName>
</protein>
<accession>A0AAV1UP35</accession>
<feature type="region of interest" description="Disordered" evidence="1">
    <location>
        <begin position="214"/>
        <end position="260"/>
    </location>
</feature>
<evidence type="ECO:0000256" key="1">
    <source>
        <dbReference type="SAM" id="MobiDB-lite"/>
    </source>
</evidence>